<accession>A0ACC0BLT6</accession>
<name>A0ACC0BLT6_CATRO</name>
<dbReference type="Proteomes" id="UP001060085">
    <property type="component" value="Linkage Group LG03"/>
</dbReference>
<evidence type="ECO:0000313" key="1">
    <source>
        <dbReference type="EMBL" id="KAI5673539.1"/>
    </source>
</evidence>
<comment type="caution">
    <text evidence="1">The sequence shown here is derived from an EMBL/GenBank/DDBJ whole genome shotgun (WGS) entry which is preliminary data.</text>
</comment>
<sequence length="356" mass="40443">MLLLPQKCMTYTKFYSSIPMHVAIQDRRIKGKFYPTMALFLYRDVLGFFFYFPLILILLLNLIGENGVAEDQKLDEIIDIMNTSCLDKNTKDYQQADSFIDNTSGTVRRRYRGVRQRPWGKWAAEIRDPHKAARIWLGTFDTAEAAAIAYDEAALRFRGCKAKLNFPERVLLTSEVHAGSTSSSSKPNALPLLPDSFPDLFQYAMLLSSNDHELPPTSLLPKQIEQHQEEYACFTSRYLHTSSADASSLSETMKMKNKNQTEGCTLADVAVEDQSSIIVKAKYGDDMIKFELPLPSRKVKLEEEVKKRLKLSDGSFKIKYLDEDGDWILVACDVDLVNCIKVYKSLGQETIKMLVG</sequence>
<organism evidence="1 2">
    <name type="scientific">Catharanthus roseus</name>
    <name type="common">Madagascar periwinkle</name>
    <name type="synonym">Vinca rosea</name>
    <dbReference type="NCBI Taxonomy" id="4058"/>
    <lineage>
        <taxon>Eukaryota</taxon>
        <taxon>Viridiplantae</taxon>
        <taxon>Streptophyta</taxon>
        <taxon>Embryophyta</taxon>
        <taxon>Tracheophyta</taxon>
        <taxon>Spermatophyta</taxon>
        <taxon>Magnoliopsida</taxon>
        <taxon>eudicotyledons</taxon>
        <taxon>Gunneridae</taxon>
        <taxon>Pentapetalae</taxon>
        <taxon>asterids</taxon>
        <taxon>lamiids</taxon>
        <taxon>Gentianales</taxon>
        <taxon>Apocynaceae</taxon>
        <taxon>Rauvolfioideae</taxon>
        <taxon>Vinceae</taxon>
        <taxon>Catharanthinae</taxon>
        <taxon>Catharanthus</taxon>
    </lineage>
</organism>
<protein>
    <submittedName>
        <fullName evidence="1">Uncharacterized protein</fullName>
    </submittedName>
</protein>
<gene>
    <name evidence="1" type="ORF">M9H77_13903</name>
</gene>
<keyword evidence="2" id="KW-1185">Reference proteome</keyword>
<reference evidence="2" key="1">
    <citation type="journal article" date="2023" name="Nat. Plants">
        <title>Single-cell RNA sequencing provides a high-resolution roadmap for understanding the multicellular compartmentation of specialized metabolism.</title>
        <authorList>
            <person name="Sun S."/>
            <person name="Shen X."/>
            <person name="Li Y."/>
            <person name="Li Y."/>
            <person name="Wang S."/>
            <person name="Li R."/>
            <person name="Zhang H."/>
            <person name="Shen G."/>
            <person name="Guo B."/>
            <person name="Wei J."/>
            <person name="Xu J."/>
            <person name="St-Pierre B."/>
            <person name="Chen S."/>
            <person name="Sun C."/>
        </authorList>
    </citation>
    <scope>NUCLEOTIDE SEQUENCE [LARGE SCALE GENOMIC DNA]</scope>
</reference>
<dbReference type="EMBL" id="CM044703">
    <property type="protein sequence ID" value="KAI5673539.1"/>
    <property type="molecule type" value="Genomic_DNA"/>
</dbReference>
<proteinExistence type="predicted"/>
<evidence type="ECO:0000313" key="2">
    <source>
        <dbReference type="Proteomes" id="UP001060085"/>
    </source>
</evidence>